<sequence length="85" mass="9275">MNAEAALARAKNAEQIINDPLVAAVLDGIERKWVDAIVASPVADAEGRELAYRMFKAVQQFRDEFAAMIGDGKIAAAELERSNRD</sequence>
<dbReference type="EMBL" id="JAVDPW010000009">
    <property type="protein sequence ID" value="MDR6292347.1"/>
    <property type="molecule type" value="Genomic_DNA"/>
</dbReference>
<accession>A0ABU1JVM2</accession>
<keyword evidence="2" id="KW-1185">Reference proteome</keyword>
<reference evidence="1 2" key="1">
    <citation type="submission" date="2023-07" db="EMBL/GenBank/DDBJ databases">
        <title>Sorghum-associated microbial communities from plants grown in Nebraska, USA.</title>
        <authorList>
            <person name="Schachtman D."/>
        </authorList>
    </citation>
    <scope>NUCLEOTIDE SEQUENCE [LARGE SCALE GENOMIC DNA]</scope>
    <source>
        <strain evidence="1 2">584</strain>
    </source>
</reference>
<protein>
    <submittedName>
        <fullName evidence="1">TIM-barrel enzyme</fullName>
    </submittedName>
</protein>
<evidence type="ECO:0000313" key="2">
    <source>
        <dbReference type="Proteomes" id="UP001262410"/>
    </source>
</evidence>
<evidence type="ECO:0000313" key="1">
    <source>
        <dbReference type="EMBL" id="MDR6292347.1"/>
    </source>
</evidence>
<name>A0ABU1JVM2_9PROT</name>
<comment type="caution">
    <text evidence="1">The sequence shown here is derived from an EMBL/GenBank/DDBJ whole genome shotgun (WGS) entry which is preliminary data.</text>
</comment>
<proteinExistence type="predicted"/>
<dbReference type="RefSeq" id="WP_309798367.1">
    <property type="nucleotide sequence ID" value="NZ_JAVDPW010000009.1"/>
</dbReference>
<gene>
    <name evidence="1" type="ORF">E9232_004887</name>
</gene>
<organism evidence="1 2">
    <name type="scientific">Inquilinus ginsengisoli</name>
    <dbReference type="NCBI Taxonomy" id="363840"/>
    <lineage>
        <taxon>Bacteria</taxon>
        <taxon>Pseudomonadati</taxon>
        <taxon>Pseudomonadota</taxon>
        <taxon>Alphaproteobacteria</taxon>
        <taxon>Rhodospirillales</taxon>
        <taxon>Rhodospirillaceae</taxon>
        <taxon>Inquilinus</taxon>
    </lineage>
</organism>
<dbReference type="Proteomes" id="UP001262410">
    <property type="component" value="Unassembled WGS sequence"/>
</dbReference>